<feature type="transmembrane region" description="Helical" evidence="2">
    <location>
        <begin position="20"/>
        <end position="44"/>
    </location>
</feature>
<reference evidence="3 4" key="1">
    <citation type="submission" date="2017-07" db="EMBL/GenBank/DDBJ databases">
        <title>An improved, manually edited Actinidia chinensis var. chinensis (kiwifruit) genome highlights the challenges associated with draft genomes and gene prediction in plants.</title>
        <authorList>
            <person name="Pilkington S."/>
            <person name="Crowhurst R."/>
            <person name="Hilario E."/>
            <person name="Nardozza S."/>
            <person name="Fraser L."/>
            <person name="Peng Y."/>
            <person name="Gunaseelan K."/>
            <person name="Simpson R."/>
            <person name="Tahir J."/>
            <person name="Deroles S."/>
            <person name="Templeton K."/>
            <person name="Luo Z."/>
            <person name="Davy M."/>
            <person name="Cheng C."/>
            <person name="Mcneilage M."/>
            <person name="Scaglione D."/>
            <person name="Liu Y."/>
            <person name="Zhang Q."/>
            <person name="Datson P."/>
            <person name="De Silva N."/>
            <person name="Gardiner S."/>
            <person name="Bassett H."/>
            <person name="Chagne D."/>
            <person name="Mccallum J."/>
            <person name="Dzierzon H."/>
            <person name="Deng C."/>
            <person name="Wang Y.-Y."/>
            <person name="Barron N."/>
            <person name="Manako K."/>
            <person name="Bowen J."/>
            <person name="Foster T."/>
            <person name="Erridge Z."/>
            <person name="Tiffin H."/>
            <person name="Waite C."/>
            <person name="Davies K."/>
            <person name="Grierson E."/>
            <person name="Laing W."/>
            <person name="Kirk R."/>
            <person name="Chen X."/>
            <person name="Wood M."/>
            <person name="Montefiori M."/>
            <person name="Brummell D."/>
            <person name="Schwinn K."/>
            <person name="Catanach A."/>
            <person name="Fullerton C."/>
            <person name="Li D."/>
            <person name="Meiyalaghan S."/>
            <person name="Nieuwenhuizen N."/>
            <person name="Read N."/>
            <person name="Prakash R."/>
            <person name="Hunter D."/>
            <person name="Zhang H."/>
            <person name="Mckenzie M."/>
            <person name="Knabel M."/>
            <person name="Harris A."/>
            <person name="Allan A."/>
            <person name="Chen A."/>
            <person name="Janssen B."/>
            <person name="Plunkett B."/>
            <person name="Dwamena C."/>
            <person name="Voogd C."/>
            <person name="Leif D."/>
            <person name="Lafferty D."/>
            <person name="Souleyre E."/>
            <person name="Varkonyi-Gasic E."/>
            <person name="Gambi F."/>
            <person name="Hanley J."/>
            <person name="Yao J.-L."/>
            <person name="Cheung J."/>
            <person name="David K."/>
            <person name="Warren B."/>
            <person name="Marsh K."/>
            <person name="Snowden K."/>
            <person name="Lin-Wang K."/>
            <person name="Brian L."/>
            <person name="Martinez-Sanchez M."/>
            <person name="Wang M."/>
            <person name="Ileperuma N."/>
            <person name="Macnee N."/>
            <person name="Campin R."/>
            <person name="Mcatee P."/>
            <person name="Drummond R."/>
            <person name="Espley R."/>
            <person name="Ireland H."/>
            <person name="Wu R."/>
            <person name="Atkinson R."/>
            <person name="Karunairetnam S."/>
            <person name="Bulley S."/>
            <person name="Chunkath S."/>
            <person name="Hanley Z."/>
            <person name="Storey R."/>
            <person name="Thrimawithana A."/>
            <person name="Thomson S."/>
            <person name="David C."/>
            <person name="Testolin R."/>
        </authorList>
    </citation>
    <scope>NUCLEOTIDE SEQUENCE [LARGE SCALE GENOMIC DNA]</scope>
    <source>
        <strain evidence="4">cv. Red5</strain>
        <tissue evidence="3">Young leaf</tissue>
    </source>
</reference>
<reference evidence="4" key="2">
    <citation type="journal article" date="2018" name="BMC Genomics">
        <title>A manually annotated Actinidia chinensis var. chinensis (kiwifruit) genome highlights the challenges associated with draft genomes and gene prediction in plants.</title>
        <authorList>
            <person name="Pilkington S.M."/>
            <person name="Crowhurst R."/>
            <person name="Hilario E."/>
            <person name="Nardozza S."/>
            <person name="Fraser L."/>
            <person name="Peng Y."/>
            <person name="Gunaseelan K."/>
            <person name="Simpson R."/>
            <person name="Tahir J."/>
            <person name="Deroles S.C."/>
            <person name="Templeton K."/>
            <person name="Luo Z."/>
            <person name="Davy M."/>
            <person name="Cheng C."/>
            <person name="McNeilage M."/>
            <person name="Scaglione D."/>
            <person name="Liu Y."/>
            <person name="Zhang Q."/>
            <person name="Datson P."/>
            <person name="De Silva N."/>
            <person name="Gardiner S.E."/>
            <person name="Bassett H."/>
            <person name="Chagne D."/>
            <person name="McCallum J."/>
            <person name="Dzierzon H."/>
            <person name="Deng C."/>
            <person name="Wang Y.Y."/>
            <person name="Barron L."/>
            <person name="Manako K."/>
            <person name="Bowen J."/>
            <person name="Foster T.M."/>
            <person name="Erridge Z.A."/>
            <person name="Tiffin H."/>
            <person name="Waite C.N."/>
            <person name="Davies K.M."/>
            <person name="Grierson E.P."/>
            <person name="Laing W.A."/>
            <person name="Kirk R."/>
            <person name="Chen X."/>
            <person name="Wood M."/>
            <person name="Montefiori M."/>
            <person name="Brummell D.A."/>
            <person name="Schwinn K.E."/>
            <person name="Catanach A."/>
            <person name="Fullerton C."/>
            <person name="Li D."/>
            <person name="Meiyalaghan S."/>
            <person name="Nieuwenhuizen N."/>
            <person name="Read N."/>
            <person name="Prakash R."/>
            <person name="Hunter D."/>
            <person name="Zhang H."/>
            <person name="McKenzie M."/>
            <person name="Knabel M."/>
            <person name="Harris A."/>
            <person name="Allan A.C."/>
            <person name="Gleave A."/>
            <person name="Chen A."/>
            <person name="Janssen B.J."/>
            <person name="Plunkett B."/>
            <person name="Ampomah-Dwamena C."/>
            <person name="Voogd C."/>
            <person name="Leif D."/>
            <person name="Lafferty D."/>
            <person name="Souleyre E.J.F."/>
            <person name="Varkonyi-Gasic E."/>
            <person name="Gambi F."/>
            <person name="Hanley J."/>
            <person name="Yao J.L."/>
            <person name="Cheung J."/>
            <person name="David K.M."/>
            <person name="Warren B."/>
            <person name="Marsh K."/>
            <person name="Snowden K.C."/>
            <person name="Lin-Wang K."/>
            <person name="Brian L."/>
            <person name="Martinez-Sanchez M."/>
            <person name="Wang M."/>
            <person name="Ileperuma N."/>
            <person name="Macnee N."/>
            <person name="Campin R."/>
            <person name="McAtee P."/>
            <person name="Drummond R.S.M."/>
            <person name="Espley R.V."/>
            <person name="Ireland H.S."/>
            <person name="Wu R."/>
            <person name="Atkinson R.G."/>
            <person name="Karunairetnam S."/>
            <person name="Bulley S."/>
            <person name="Chunkath S."/>
            <person name="Hanley Z."/>
            <person name="Storey R."/>
            <person name="Thrimawithana A.H."/>
            <person name="Thomson S."/>
            <person name="David C."/>
            <person name="Testolin R."/>
            <person name="Huang H."/>
            <person name="Hellens R.P."/>
            <person name="Schaffer R.J."/>
        </authorList>
    </citation>
    <scope>NUCLEOTIDE SEQUENCE [LARGE SCALE GENOMIC DNA]</scope>
    <source>
        <strain evidence="4">cv. Red5</strain>
    </source>
</reference>
<dbReference type="AlphaFoldDB" id="A0A2R6R2Z8"/>
<dbReference type="InParanoid" id="A0A2R6R2Z8"/>
<comment type="caution">
    <text evidence="3">The sequence shown here is derived from an EMBL/GenBank/DDBJ whole genome shotgun (WGS) entry which is preliminary data.</text>
</comment>
<feature type="compositionally biased region" description="Basic residues" evidence="1">
    <location>
        <begin position="87"/>
        <end position="97"/>
    </location>
</feature>
<sequence>MELQPPPPGDFESHSKTKVTPTMAIILVCLMSSFVFMCCVSIYARHLVERRLAAAATSTTLESHGVGSGRHSTPPSSIPSPHFSTPRSRRSKRTACR</sequence>
<accession>A0A2R6R2Z8</accession>
<proteinExistence type="predicted"/>
<keyword evidence="2" id="KW-0472">Membrane</keyword>
<organism evidence="3 4">
    <name type="scientific">Actinidia chinensis var. chinensis</name>
    <name type="common">Chinese soft-hair kiwi</name>
    <dbReference type="NCBI Taxonomy" id="1590841"/>
    <lineage>
        <taxon>Eukaryota</taxon>
        <taxon>Viridiplantae</taxon>
        <taxon>Streptophyta</taxon>
        <taxon>Embryophyta</taxon>
        <taxon>Tracheophyta</taxon>
        <taxon>Spermatophyta</taxon>
        <taxon>Magnoliopsida</taxon>
        <taxon>eudicotyledons</taxon>
        <taxon>Gunneridae</taxon>
        <taxon>Pentapetalae</taxon>
        <taxon>asterids</taxon>
        <taxon>Ericales</taxon>
        <taxon>Actinidiaceae</taxon>
        <taxon>Actinidia</taxon>
    </lineage>
</organism>
<keyword evidence="4" id="KW-1185">Reference proteome</keyword>
<keyword evidence="2" id="KW-0812">Transmembrane</keyword>
<evidence type="ECO:0000313" key="3">
    <source>
        <dbReference type="EMBL" id="PSS19578.1"/>
    </source>
</evidence>
<dbReference type="EMBL" id="NKQK01000010">
    <property type="protein sequence ID" value="PSS19578.1"/>
    <property type="molecule type" value="Genomic_DNA"/>
</dbReference>
<name>A0A2R6R2Z8_ACTCC</name>
<gene>
    <name evidence="3" type="ORF">CEY00_Acc11674</name>
</gene>
<dbReference type="Proteomes" id="UP000241394">
    <property type="component" value="Chromosome LG10"/>
</dbReference>
<protein>
    <submittedName>
        <fullName evidence="3">E3 ubiquitin-protein like</fullName>
    </submittedName>
</protein>
<feature type="region of interest" description="Disordered" evidence="1">
    <location>
        <begin position="58"/>
        <end position="97"/>
    </location>
</feature>
<evidence type="ECO:0000256" key="1">
    <source>
        <dbReference type="SAM" id="MobiDB-lite"/>
    </source>
</evidence>
<evidence type="ECO:0000256" key="2">
    <source>
        <dbReference type="SAM" id="Phobius"/>
    </source>
</evidence>
<keyword evidence="2" id="KW-1133">Transmembrane helix</keyword>
<feature type="compositionally biased region" description="Low complexity" evidence="1">
    <location>
        <begin position="71"/>
        <end position="86"/>
    </location>
</feature>
<dbReference type="Gramene" id="PSS19578">
    <property type="protein sequence ID" value="PSS19578"/>
    <property type="gene ID" value="CEY00_Acc11674"/>
</dbReference>
<evidence type="ECO:0000313" key="4">
    <source>
        <dbReference type="Proteomes" id="UP000241394"/>
    </source>
</evidence>